<proteinExistence type="predicted"/>
<dbReference type="SMART" id="SM00422">
    <property type="entry name" value="HTH_MERR"/>
    <property type="match status" value="1"/>
</dbReference>
<dbReference type="PANTHER" id="PTHR43255:SF2">
    <property type="entry name" value="HETERODISULFIDE REDUCTASE RELATED PROTEIN"/>
    <property type="match status" value="1"/>
</dbReference>
<dbReference type="InterPro" id="IPR000551">
    <property type="entry name" value="MerR-type_HTH_dom"/>
</dbReference>
<keyword evidence="7" id="KW-1185">Reference proteome</keyword>
<dbReference type="STRING" id="999894.TDIS_0910"/>
<keyword evidence="1" id="KW-0479">Metal-binding</keyword>
<dbReference type="Gene3D" id="1.10.1660.10">
    <property type="match status" value="1"/>
</dbReference>
<evidence type="ECO:0000256" key="3">
    <source>
        <dbReference type="ARBA" id="ARBA00023014"/>
    </source>
</evidence>
<evidence type="ECO:0000259" key="4">
    <source>
        <dbReference type="PROSITE" id="PS50937"/>
    </source>
</evidence>
<keyword evidence="3" id="KW-0411">Iron-sulfur</keyword>
<dbReference type="Pfam" id="PF13411">
    <property type="entry name" value="MerR_1"/>
    <property type="match status" value="1"/>
</dbReference>
<evidence type="ECO:0000313" key="7">
    <source>
        <dbReference type="Proteomes" id="UP000078390"/>
    </source>
</evidence>
<evidence type="ECO:0000256" key="2">
    <source>
        <dbReference type="ARBA" id="ARBA00023004"/>
    </source>
</evidence>
<dbReference type="PROSITE" id="PS50937">
    <property type="entry name" value="HTH_MERR_2"/>
    <property type="match status" value="1"/>
</dbReference>
<sequence>MEEWLSIDEILKKLSFEGYKFTKRTFLYYVQLGLLPKGKRVGQKKGGVKFYYPFWAIERLKEILHLKQQGLKLKEIQKRLSTPSAKKKEKKAPPQFYDWEKLKRCTGCGICGGICPVYEEMEDPPWRLIQVLAHRKDAKLTSNTPWICIGCYLCEERCPEEIPIVEFLRFLKREALSKGHIQLSQAPEWSQLFWELVEERGRSFDFGAVHAYQIKITGSGNDRRIILRLPWEKGEKEVSAPEPIKDLQGFKKMLAKAKEFC</sequence>
<dbReference type="GO" id="GO:0046872">
    <property type="term" value="F:metal ion binding"/>
    <property type="evidence" value="ECO:0007669"/>
    <property type="project" value="UniProtKB-KW"/>
</dbReference>
<keyword evidence="2" id="KW-0408">Iron</keyword>
<protein>
    <submittedName>
        <fullName evidence="6">CoB--CoM heterodisulfide reductase subunit C</fullName>
        <ecNumber evidence="6">1.8.98.1</ecNumber>
    </submittedName>
</protein>
<gene>
    <name evidence="6" type="ORF">TDIS_0910</name>
</gene>
<accession>A0A179D4G7</accession>
<comment type="caution">
    <text evidence="6">The sequence shown here is derived from an EMBL/GenBank/DDBJ whole genome shotgun (WGS) entry which is preliminary data.</text>
</comment>
<evidence type="ECO:0000313" key="6">
    <source>
        <dbReference type="EMBL" id="OAQ20984.1"/>
    </source>
</evidence>
<dbReference type="GO" id="GO:0051912">
    <property type="term" value="F:CoB--CoM heterodisulfide reductase activity"/>
    <property type="evidence" value="ECO:0007669"/>
    <property type="project" value="UniProtKB-EC"/>
</dbReference>
<dbReference type="Pfam" id="PF13183">
    <property type="entry name" value="Fer4_8"/>
    <property type="match status" value="1"/>
</dbReference>
<dbReference type="SUPFAM" id="SSF46955">
    <property type="entry name" value="Putative DNA-binding domain"/>
    <property type="match status" value="1"/>
</dbReference>
<dbReference type="EMBL" id="LWLG01000004">
    <property type="protein sequence ID" value="OAQ20984.1"/>
    <property type="molecule type" value="Genomic_DNA"/>
</dbReference>
<dbReference type="Proteomes" id="UP000078390">
    <property type="component" value="Unassembled WGS sequence"/>
</dbReference>
<dbReference type="PANTHER" id="PTHR43255">
    <property type="entry name" value="IRON-SULFUR-BINDING OXIDOREDUCTASE FADF-RELATED-RELATED"/>
    <property type="match status" value="1"/>
</dbReference>
<dbReference type="PROSITE" id="PS00198">
    <property type="entry name" value="4FE4S_FER_1"/>
    <property type="match status" value="1"/>
</dbReference>
<dbReference type="EC" id="1.8.98.1" evidence="6"/>
<dbReference type="InterPro" id="IPR017900">
    <property type="entry name" value="4Fe4S_Fe_S_CS"/>
</dbReference>
<dbReference type="InterPro" id="IPR051460">
    <property type="entry name" value="HdrC_iron-sulfur_subunit"/>
</dbReference>
<feature type="domain" description="4Fe-4S ferredoxin-type" evidence="5">
    <location>
        <begin position="138"/>
        <end position="168"/>
    </location>
</feature>
<dbReference type="AlphaFoldDB" id="A0A179D4G7"/>
<reference evidence="6 7" key="1">
    <citation type="submission" date="2016-04" db="EMBL/GenBank/DDBJ databases">
        <title>Genome analysis of Thermosulfurimonas dismutans, the first thermophilic sulfur-disproportionating bacterium of the phylum Thermodesulfobacteria.</title>
        <authorList>
            <person name="Mardanov A.V."/>
            <person name="Beletsky A.V."/>
            <person name="Kadnikov V.V."/>
            <person name="Slobodkin A.I."/>
            <person name="Ravin N.V."/>
        </authorList>
    </citation>
    <scope>NUCLEOTIDE SEQUENCE [LARGE SCALE GENOMIC DNA]</scope>
    <source>
        <strain evidence="6 7">S95</strain>
    </source>
</reference>
<dbReference type="Gene3D" id="3.30.70.20">
    <property type="match status" value="1"/>
</dbReference>
<feature type="domain" description="HTH merR-type" evidence="4">
    <location>
        <begin position="56"/>
        <end position="82"/>
    </location>
</feature>
<dbReference type="InterPro" id="IPR017896">
    <property type="entry name" value="4Fe4S_Fe-S-bd"/>
</dbReference>
<dbReference type="PROSITE" id="PS51379">
    <property type="entry name" value="4FE4S_FER_2"/>
    <property type="match status" value="2"/>
</dbReference>
<organism evidence="6 7">
    <name type="scientific">Thermosulfurimonas dismutans</name>
    <dbReference type="NCBI Taxonomy" id="999894"/>
    <lineage>
        <taxon>Bacteria</taxon>
        <taxon>Pseudomonadati</taxon>
        <taxon>Thermodesulfobacteriota</taxon>
        <taxon>Thermodesulfobacteria</taxon>
        <taxon>Thermodesulfobacteriales</taxon>
        <taxon>Thermodesulfobacteriaceae</taxon>
        <taxon>Thermosulfurimonas</taxon>
    </lineage>
</organism>
<keyword evidence="6" id="KW-0560">Oxidoreductase</keyword>
<evidence type="ECO:0000259" key="5">
    <source>
        <dbReference type="PROSITE" id="PS51379"/>
    </source>
</evidence>
<evidence type="ECO:0000256" key="1">
    <source>
        <dbReference type="ARBA" id="ARBA00022723"/>
    </source>
</evidence>
<dbReference type="CDD" id="cd00592">
    <property type="entry name" value="HTH_MerR-like"/>
    <property type="match status" value="1"/>
</dbReference>
<feature type="domain" description="4Fe-4S ferredoxin-type" evidence="5">
    <location>
        <begin position="95"/>
        <end position="124"/>
    </location>
</feature>
<name>A0A179D4G7_9BACT</name>
<dbReference type="InterPro" id="IPR009061">
    <property type="entry name" value="DNA-bd_dom_put_sf"/>
</dbReference>
<dbReference type="SUPFAM" id="SSF46548">
    <property type="entry name" value="alpha-helical ferredoxin"/>
    <property type="match status" value="1"/>
</dbReference>
<dbReference type="GO" id="GO:0005886">
    <property type="term" value="C:plasma membrane"/>
    <property type="evidence" value="ECO:0007669"/>
    <property type="project" value="TreeGrafter"/>
</dbReference>
<dbReference type="GO" id="GO:0006355">
    <property type="term" value="P:regulation of DNA-templated transcription"/>
    <property type="evidence" value="ECO:0007669"/>
    <property type="project" value="InterPro"/>
</dbReference>
<dbReference type="RefSeq" id="WP_068669762.1">
    <property type="nucleotide sequence ID" value="NZ_LWLG01000004.1"/>
</dbReference>
<dbReference type="GO" id="GO:0051536">
    <property type="term" value="F:iron-sulfur cluster binding"/>
    <property type="evidence" value="ECO:0007669"/>
    <property type="project" value="UniProtKB-KW"/>
</dbReference>
<dbReference type="GO" id="GO:0003677">
    <property type="term" value="F:DNA binding"/>
    <property type="evidence" value="ECO:0007669"/>
    <property type="project" value="InterPro"/>
</dbReference>
<dbReference type="OrthoDB" id="9794954at2"/>